<protein>
    <submittedName>
        <fullName evidence="2">Uncharacterized protein</fullName>
    </submittedName>
</protein>
<proteinExistence type="predicted"/>
<dbReference type="EMBL" id="AP019377">
    <property type="protein sequence ID" value="BBH93321.1"/>
    <property type="molecule type" value="Genomic_DNA"/>
</dbReference>
<gene>
    <name evidence="2" type="ORF">KTA_15200</name>
</gene>
<keyword evidence="1" id="KW-1133">Transmembrane helix</keyword>
<organism evidence="2">
    <name type="scientific">Thermogemmatispora argillosa</name>
    <dbReference type="NCBI Taxonomy" id="2045280"/>
    <lineage>
        <taxon>Bacteria</taxon>
        <taxon>Bacillati</taxon>
        <taxon>Chloroflexota</taxon>
        <taxon>Ktedonobacteria</taxon>
        <taxon>Thermogemmatisporales</taxon>
        <taxon>Thermogemmatisporaceae</taxon>
        <taxon>Thermogemmatispora</taxon>
    </lineage>
</organism>
<keyword evidence="1" id="KW-0472">Membrane</keyword>
<keyword evidence="1" id="KW-0812">Transmembrane</keyword>
<accession>A0A455T200</accession>
<evidence type="ECO:0000313" key="2">
    <source>
        <dbReference type="EMBL" id="BBH93321.1"/>
    </source>
</evidence>
<name>A0A455T200_9CHLR</name>
<feature type="transmembrane region" description="Helical" evidence="1">
    <location>
        <begin position="29"/>
        <end position="48"/>
    </location>
</feature>
<dbReference type="AlphaFoldDB" id="A0A455T200"/>
<sequence length="98" mass="10452">MILGGAGGTLFLYCLFPQAALTPWPSSRYLVGLIISLPAVLFPLWRLASLPSDRLLCKPPFQAARLGAMLTVGMVVAVWWLGSGQLLAQAPGVRSKGE</sequence>
<evidence type="ECO:0000256" key="1">
    <source>
        <dbReference type="SAM" id="Phobius"/>
    </source>
</evidence>
<reference evidence="2" key="1">
    <citation type="submission" date="2018-12" db="EMBL/GenBank/DDBJ databases">
        <title>Novel natural products biosynthetic potential of the class Ktedonobacteria.</title>
        <authorList>
            <person name="Zheng Y."/>
            <person name="Saitou A."/>
            <person name="Wang C.M."/>
            <person name="Toyoda A."/>
            <person name="Minakuchi Y."/>
            <person name="Sekiguchi Y."/>
            <person name="Ueda K."/>
            <person name="Takano H."/>
            <person name="Sakai Y."/>
            <person name="Yokota A."/>
            <person name="Yabe S."/>
        </authorList>
    </citation>
    <scope>NUCLEOTIDE SEQUENCE</scope>
    <source>
        <strain evidence="2">A3-2</strain>
    </source>
</reference>
<feature type="transmembrane region" description="Helical" evidence="1">
    <location>
        <begin position="60"/>
        <end position="81"/>
    </location>
</feature>